<accession>A0A9N7NF81</accession>
<protein>
    <recommendedName>
        <fullName evidence="1">F-box domain-containing protein</fullName>
    </recommendedName>
</protein>
<dbReference type="Gene3D" id="3.80.10.10">
    <property type="entry name" value="Ribonuclease Inhibitor"/>
    <property type="match status" value="1"/>
</dbReference>
<dbReference type="SUPFAM" id="SSF81383">
    <property type="entry name" value="F-box domain"/>
    <property type="match status" value="1"/>
</dbReference>
<dbReference type="EMBL" id="CACSLK010027838">
    <property type="protein sequence ID" value="CAA0833319.1"/>
    <property type="molecule type" value="Genomic_DNA"/>
</dbReference>
<proteinExistence type="predicted"/>
<dbReference type="Pfam" id="PF00646">
    <property type="entry name" value="F-box"/>
    <property type="match status" value="1"/>
</dbReference>
<dbReference type="InterPro" id="IPR036047">
    <property type="entry name" value="F-box-like_dom_sf"/>
</dbReference>
<dbReference type="Pfam" id="PF23622">
    <property type="entry name" value="LRR_At1g61320_AtMIF1"/>
    <property type="match status" value="1"/>
</dbReference>
<organism evidence="2 3">
    <name type="scientific">Striga hermonthica</name>
    <name type="common">Purple witchweed</name>
    <name type="synonym">Buchnera hermonthica</name>
    <dbReference type="NCBI Taxonomy" id="68872"/>
    <lineage>
        <taxon>Eukaryota</taxon>
        <taxon>Viridiplantae</taxon>
        <taxon>Streptophyta</taxon>
        <taxon>Embryophyta</taxon>
        <taxon>Tracheophyta</taxon>
        <taxon>Spermatophyta</taxon>
        <taxon>Magnoliopsida</taxon>
        <taxon>eudicotyledons</taxon>
        <taxon>Gunneridae</taxon>
        <taxon>Pentapetalae</taxon>
        <taxon>asterids</taxon>
        <taxon>lamiids</taxon>
        <taxon>Lamiales</taxon>
        <taxon>Orobanchaceae</taxon>
        <taxon>Buchnereae</taxon>
        <taxon>Striga</taxon>
    </lineage>
</organism>
<reference evidence="2" key="1">
    <citation type="submission" date="2019-12" db="EMBL/GenBank/DDBJ databases">
        <authorList>
            <person name="Scholes J."/>
        </authorList>
    </citation>
    <scope>NUCLEOTIDE SEQUENCE</scope>
</reference>
<dbReference type="PANTHER" id="PTHR31639:SF42">
    <property type="entry name" value="OS02G0160200 PROTEIN"/>
    <property type="match status" value="1"/>
</dbReference>
<evidence type="ECO:0000313" key="3">
    <source>
        <dbReference type="Proteomes" id="UP001153555"/>
    </source>
</evidence>
<dbReference type="PANTHER" id="PTHR31639">
    <property type="entry name" value="F-BOX PROTEIN-LIKE"/>
    <property type="match status" value="1"/>
</dbReference>
<dbReference type="OrthoDB" id="883325at2759"/>
<dbReference type="InterPro" id="IPR055357">
    <property type="entry name" value="LRR_At1g61320_AtMIF1"/>
</dbReference>
<dbReference type="Gene3D" id="1.20.1280.50">
    <property type="match status" value="1"/>
</dbReference>
<sequence length="497" mass="57997">MKAPNKLMNDRISQLPQPILHYILRYLPQQEAVRTCLLSKSWRYLGSTRPNFAMREIEFKGSKQEFVNVLERCLQLYLDHKICPEEFEVSMSTSHAESFFNRHEENARFDPPSMIFEYKSLQRLTLRYCNLSRDDILHSDMSSLTHLKKLHLTDVCITDEVLEKIICSCPLIELKLDECVGLRAIRIDKRARHLKLFDLSGSFNVKKSPSLEIDVPSLEKIKIKDCSNWHHDKMTYFPHLKSLSLSSVRLTTESFGFFSHNFPCLESVSLNDCYGFEELELYSRSIKNFKLSSRRITMAFNRAAIDLPSIVMFMYEGPVPKSFSFTTTSEKWKSDITLWTDYLFDETSRELGKLGQLLRAVSGSEVSLHIGKLNLAKNTVLSFTNKLFCICRPSIIQRSVVVGPDSGFLFNQLRNQSTKEMCTMLGMEKGNFESGRITKGRQWRQDLEKVVFETFDENEKTWHPVVERSWSKFWEGLLLKDSKSVQHCMRFRLTWRE</sequence>
<keyword evidence="3" id="KW-1185">Reference proteome</keyword>
<dbReference type="PROSITE" id="PS50181">
    <property type="entry name" value="FBOX"/>
    <property type="match status" value="1"/>
</dbReference>
<dbReference type="SUPFAM" id="SSF52047">
    <property type="entry name" value="RNI-like"/>
    <property type="match status" value="1"/>
</dbReference>
<gene>
    <name evidence="2" type="ORF">SHERM_28586</name>
</gene>
<name>A0A9N7NF81_STRHE</name>
<dbReference type="AlphaFoldDB" id="A0A9N7NF81"/>
<dbReference type="Proteomes" id="UP001153555">
    <property type="component" value="Unassembled WGS sequence"/>
</dbReference>
<evidence type="ECO:0000259" key="1">
    <source>
        <dbReference type="PROSITE" id="PS50181"/>
    </source>
</evidence>
<dbReference type="InterPro" id="IPR032675">
    <property type="entry name" value="LRR_dom_sf"/>
</dbReference>
<comment type="caution">
    <text evidence="2">The sequence shown here is derived from an EMBL/GenBank/DDBJ whole genome shotgun (WGS) entry which is preliminary data.</text>
</comment>
<feature type="domain" description="F-box" evidence="1">
    <location>
        <begin position="9"/>
        <end position="57"/>
    </location>
</feature>
<dbReference type="InterPro" id="IPR001810">
    <property type="entry name" value="F-box_dom"/>
</dbReference>
<evidence type="ECO:0000313" key="2">
    <source>
        <dbReference type="EMBL" id="CAA0833319.1"/>
    </source>
</evidence>